<feature type="region of interest" description="Disordered" evidence="1">
    <location>
        <begin position="84"/>
        <end position="104"/>
    </location>
</feature>
<evidence type="ECO:0000256" key="1">
    <source>
        <dbReference type="SAM" id="MobiDB-lite"/>
    </source>
</evidence>
<reference evidence="2 3" key="1">
    <citation type="journal article" date="2024" name="IMA Fungus">
        <title>Apiospora arundinis, a panoply of carbohydrate-active enzymes and secondary metabolites.</title>
        <authorList>
            <person name="Sorensen T."/>
            <person name="Petersen C."/>
            <person name="Muurmann A.T."/>
            <person name="Christiansen J.V."/>
            <person name="Brundto M.L."/>
            <person name="Overgaard C.K."/>
            <person name="Boysen A.T."/>
            <person name="Wollenberg R.D."/>
            <person name="Larsen T.O."/>
            <person name="Sorensen J.L."/>
            <person name="Nielsen K.L."/>
            <person name="Sondergaard T.E."/>
        </authorList>
    </citation>
    <scope>NUCLEOTIDE SEQUENCE [LARGE SCALE GENOMIC DNA]</scope>
    <source>
        <strain evidence="2 3">AAU 773</strain>
    </source>
</reference>
<dbReference type="PANTHER" id="PTHR42085">
    <property type="entry name" value="F-BOX DOMAIN-CONTAINING PROTEIN"/>
    <property type="match status" value="1"/>
</dbReference>
<sequence length="263" mass="29708">MATQDAFPFLDLPPEIRNEVYYLTLCERHDPTDPYGYTTCTALAPPAITRTNRQLRQETISFYYSHNRFVIHFPLFLYPSGSGSGSGGGDNDNDNGVQHHNRPASLTSSSFEHWCAAMSPNFRFLTQSLCFVHPDPHSSGPLGYSAAMLGLRPTHSFCLTLCSSSYSYSSSDEPWRGPRTTKQRRIGDDALDVHDPIAVQGACFVAMREQTSLRFWGVGRQQPFLNAIRALSTVAPLCTQINSRMYFSWDVPYDYPKDRQPWM</sequence>
<dbReference type="InterPro" id="IPR038883">
    <property type="entry name" value="AN11006-like"/>
</dbReference>
<evidence type="ECO:0000313" key="3">
    <source>
        <dbReference type="Proteomes" id="UP001390339"/>
    </source>
</evidence>
<accession>A0ABR2HPN7</accession>
<evidence type="ECO:0000313" key="2">
    <source>
        <dbReference type="EMBL" id="KAK8851055.1"/>
    </source>
</evidence>
<keyword evidence="3" id="KW-1185">Reference proteome</keyword>
<proteinExistence type="predicted"/>
<dbReference type="PANTHER" id="PTHR42085:SF2">
    <property type="entry name" value="F-BOX DOMAIN-CONTAINING PROTEIN"/>
    <property type="match status" value="1"/>
</dbReference>
<dbReference type="Proteomes" id="UP001390339">
    <property type="component" value="Unassembled WGS sequence"/>
</dbReference>
<organism evidence="2 3">
    <name type="scientific">Apiospora arundinis</name>
    <dbReference type="NCBI Taxonomy" id="335852"/>
    <lineage>
        <taxon>Eukaryota</taxon>
        <taxon>Fungi</taxon>
        <taxon>Dikarya</taxon>
        <taxon>Ascomycota</taxon>
        <taxon>Pezizomycotina</taxon>
        <taxon>Sordariomycetes</taxon>
        <taxon>Xylariomycetidae</taxon>
        <taxon>Amphisphaeriales</taxon>
        <taxon>Apiosporaceae</taxon>
        <taxon>Apiospora</taxon>
    </lineage>
</organism>
<gene>
    <name evidence="2" type="ORF">PGQ11_013534</name>
</gene>
<dbReference type="EMBL" id="JAPCWZ010000009">
    <property type="protein sequence ID" value="KAK8851055.1"/>
    <property type="molecule type" value="Genomic_DNA"/>
</dbReference>
<protein>
    <submittedName>
        <fullName evidence="2">Uncharacterized protein</fullName>
    </submittedName>
</protein>
<name>A0ABR2HPN7_9PEZI</name>
<comment type="caution">
    <text evidence="2">The sequence shown here is derived from an EMBL/GenBank/DDBJ whole genome shotgun (WGS) entry which is preliminary data.</text>
</comment>